<dbReference type="Pfam" id="PF26606">
    <property type="entry name" value="SCO4848"/>
    <property type="match status" value="1"/>
</dbReference>
<sequence>MKLERKHALVLLAIAAWNVITYLRFIKALIDTEGRPTGYYVAHTILVIVNLLIAALLGTWGVRAYKASKASQSSPV</sequence>
<dbReference type="OrthoDB" id="3829333at2"/>
<dbReference type="EMBL" id="SODP01000002">
    <property type="protein sequence ID" value="TDW70106.1"/>
    <property type="molecule type" value="Genomic_DNA"/>
</dbReference>
<organism evidence="2 3">
    <name type="scientific">Kribbella pratensis</name>
    <dbReference type="NCBI Taxonomy" id="2512112"/>
    <lineage>
        <taxon>Bacteria</taxon>
        <taxon>Bacillati</taxon>
        <taxon>Actinomycetota</taxon>
        <taxon>Actinomycetes</taxon>
        <taxon>Propionibacteriales</taxon>
        <taxon>Kribbellaceae</taxon>
        <taxon>Kribbella</taxon>
    </lineage>
</organism>
<keyword evidence="1" id="KW-1133">Transmembrane helix</keyword>
<feature type="transmembrane region" description="Helical" evidence="1">
    <location>
        <begin position="7"/>
        <end position="26"/>
    </location>
</feature>
<feature type="transmembrane region" description="Helical" evidence="1">
    <location>
        <begin position="38"/>
        <end position="62"/>
    </location>
</feature>
<comment type="caution">
    <text evidence="2">The sequence shown here is derived from an EMBL/GenBank/DDBJ whole genome shotgun (WGS) entry which is preliminary data.</text>
</comment>
<dbReference type="Proteomes" id="UP000295146">
    <property type="component" value="Unassembled WGS sequence"/>
</dbReference>
<keyword evidence="1" id="KW-0812">Transmembrane</keyword>
<keyword evidence="1" id="KW-0472">Membrane</keyword>
<gene>
    <name evidence="2" type="ORF">EV653_4140</name>
</gene>
<dbReference type="NCBIfam" id="NF046117">
    <property type="entry name" value="SCO4848_fam"/>
    <property type="match status" value="1"/>
</dbReference>
<name>A0A4R8C2Z6_9ACTN</name>
<dbReference type="InterPro" id="IPR058061">
    <property type="entry name" value="SCO4848-like"/>
</dbReference>
<dbReference type="RefSeq" id="WP_134105333.1">
    <property type="nucleotide sequence ID" value="NZ_SODP01000002.1"/>
</dbReference>
<proteinExistence type="predicted"/>
<evidence type="ECO:0000256" key="1">
    <source>
        <dbReference type="SAM" id="Phobius"/>
    </source>
</evidence>
<keyword evidence="3" id="KW-1185">Reference proteome</keyword>
<accession>A0A4R8C2Z6</accession>
<protein>
    <submittedName>
        <fullName evidence="2">Uncharacterized protein</fullName>
    </submittedName>
</protein>
<evidence type="ECO:0000313" key="2">
    <source>
        <dbReference type="EMBL" id="TDW70106.1"/>
    </source>
</evidence>
<dbReference type="AlphaFoldDB" id="A0A4R8C2Z6"/>
<reference evidence="2 3" key="1">
    <citation type="submission" date="2019-03" db="EMBL/GenBank/DDBJ databases">
        <title>Genomic Encyclopedia of Type Strains, Phase III (KMG-III): the genomes of soil and plant-associated and newly described type strains.</title>
        <authorList>
            <person name="Whitman W."/>
        </authorList>
    </citation>
    <scope>NUCLEOTIDE SEQUENCE [LARGE SCALE GENOMIC DNA]</scope>
    <source>
        <strain evidence="2 3">VKM Ac-2573</strain>
    </source>
</reference>
<evidence type="ECO:0000313" key="3">
    <source>
        <dbReference type="Proteomes" id="UP000295146"/>
    </source>
</evidence>